<proteinExistence type="predicted"/>
<dbReference type="RefSeq" id="WP_106325321.1">
    <property type="nucleotide sequence ID" value="NZ_BOMO01000149.1"/>
</dbReference>
<evidence type="ECO:0000313" key="3">
    <source>
        <dbReference type="Proteomes" id="UP000239415"/>
    </source>
</evidence>
<sequence>MDLTLEQRDRIRRLLEDELREAYRHAIDRGASRAVVEQDAAGRRRALEAPARRIAAEDRGDEGSGFGRER</sequence>
<gene>
    <name evidence="2" type="ORF">CLV67_11628</name>
</gene>
<keyword evidence="3" id="KW-1185">Reference proteome</keyword>
<organism evidence="2 3">
    <name type="scientific">Actinoplanes italicus</name>
    <dbReference type="NCBI Taxonomy" id="113567"/>
    <lineage>
        <taxon>Bacteria</taxon>
        <taxon>Bacillati</taxon>
        <taxon>Actinomycetota</taxon>
        <taxon>Actinomycetes</taxon>
        <taxon>Micromonosporales</taxon>
        <taxon>Micromonosporaceae</taxon>
        <taxon>Actinoplanes</taxon>
    </lineage>
</organism>
<dbReference type="AlphaFoldDB" id="A0A2T0K320"/>
<feature type="region of interest" description="Disordered" evidence="1">
    <location>
        <begin position="34"/>
        <end position="70"/>
    </location>
</feature>
<accession>A0A2T0K320</accession>
<protein>
    <submittedName>
        <fullName evidence="2">Uncharacterized protein</fullName>
    </submittedName>
</protein>
<reference evidence="2 3" key="1">
    <citation type="submission" date="2018-03" db="EMBL/GenBank/DDBJ databases">
        <title>Genomic Encyclopedia of Archaeal and Bacterial Type Strains, Phase II (KMG-II): from individual species to whole genera.</title>
        <authorList>
            <person name="Goeker M."/>
        </authorList>
    </citation>
    <scope>NUCLEOTIDE SEQUENCE [LARGE SCALE GENOMIC DNA]</scope>
    <source>
        <strain evidence="2 3">DSM 43146</strain>
    </source>
</reference>
<comment type="caution">
    <text evidence="2">The sequence shown here is derived from an EMBL/GenBank/DDBJ whole genome shotgun (WGS) entry which is preliminary data.</text>
</comment>
<dbReference type="Proteomes" id="UP000239415">
    <property type="component" value="Unassembled WGS sequence"/>
</dbReference>
<name>A0A2T0K320_9ACTN</name>
<dbReference type="EMBL" id="PVMZ01000016">
    <property type="protein sequence ID" value="PRX17252.1"/>
    <property type="molecule type" value="Genomic_DNA"/>
</dbReference>
<evidence type="ECO:0000256" key="1">
    <source>
        <dbReference type="SAM" id="MobiDB-lite"/>
    </source>
</evidence>
<feature type="compositionally biased region" description="Basic and acidic residues" evidence="1">
    <location>
        <begin position="40"/>
        <end position="70"/>
    </location>
</feature>
<evidence type="ECO:0000313" key="2">
    <source>
        <dbReference type="EMBL" id="PRX17252.1"/>
    </source>
</evidence>